<name>A0A812J2J0_9DINO</name>
<accession>A0A812J2J0</accession>
<protein>
    <submittedName>
        <fullName evidence="2">YciC protein</fullName>
    </submittedName>
</protein>
<sequence>MMWLPSTSTHSSSDGMSPVSWKSASCRTGASAAPLPTTSSQRSRPLSCGRRTIPLSMCGGVERCPASRSPCAGTGVALDCQLPVALRSEVARVVTVVDASTFSRDWLDSRQALERNRLEEVRSHAPS</sequence>
<comment type="caution">
    <text evidence="2">The sequence shown here is derived from an EMBL/GenBank/DDBJ whole genome shotgun (WGS) entry which is preliminary data.</text>
</comment>
<feature type="region of interest" description="Disordered" evidence="1">
    <location>
        <begin position="29"/>
        <end position="48"/>
    </location>
</feature>
<evidence type="ECO:0000256" key="1">
    <source>
        <dbReference type="SAM" id="MobiDB-lite"/>
    </source>
</evidence>
<dbReference type="AlphaFoldDB" id="A0A812J2J0"/>
<feature type="non-terminal residue" evidence="2">
    <location>
        <position position="127"/>
    </location>
</feature>
<proteinExistence type="predicted"/>
<evidence type="ECO:0000313" key="3">
    <source>
        <dbReference type="Proteomes" id="UP000604046"/>
    </source>
</evidence>
<reference evidence="2" key="1">
    <citation type="submission" date="2021-02" db="EMBL/GenBank/DDBJ databases">
        <authorList>
            <person name="Dougan E. K."/>
            <person name="Rhodes N."/>
            <person name="Thang M."/>
            <person name="Chan C."/>
        </authorList>
    </citation>
    <scope>NUCLEOTIDE SEQUENCE</scope>
</reference>
<evidence type="ECO:0000313" key="2">
    <source>
        <dbReference type="EMBL" id="CAE7194503.1"/>
    </source>
</evidence>
<feature type="region of interest" description="Disordered" evidence="1">
    <location>
        <begin position="1"/>
        <end position="23"/>
    </location>
</feature>
<gene>
    <name evidence="2" type="primary">yciC</name>
    <name evidence="2" type="ORF">SNAT2548_LOCUS5315</name>
</gene>
<dbReference type="Proteomes" id="UP000604046">
    <property type="component" value="Unassembled WGS sequence"/>
</dbReference>
<feature type="compositionally biased region" description="Low complexity" evidence="1">
    <location>
        <begin position="1"/>
        <end position="13"/>
    </location>
</feature>
<organism evidence="2 3">
    <name type="scientific">Symbiodinium natans</name>
    <dbReference type="NCBI Taxonomy" id="878477"/>
    <lineage>
        <taxon>Eukaryota</taxon>
        <taxon>Sar</taxon>
        <taxon>Alveolata</taxon>
        <taxon>Dinophyceae</taxon>
        <taxon>Suessiales</taxon>
        <taxon>Symbiodiniaceae</taxon>
        <taxon>Symbiodinium</taxon>
    </lineage>
</organism>
<dbReference type="EMBL" id="CAJNDS010000340">
    <property type="protein sequence ID" value="CAE7194503.1"/>
    <property type="molecule type" value="Genomic_DNA"/>
</dbReference>
<keyword evidence="3" id="KW-1185">Reference proteome</keyword>